<comment type="caution">
    <text evidence="2">The sequence shown here is derived from an EMBL/GenBank/DDBJ whole genome shotgun (WGS) entry which is preliminary data.</text>
</comment>
<proteinExistence type="predicted"/>
<dbReference type="AlphaFoldDB" id="A0AAW1ELK1"/>
<feature type="region of interest" description="Disordered" evidence="1">
    <location>
        <begin position="1"/>
        <end position="68"/>
    </location>
</feature>
<feature type="compositionally biased region" description="Polar residues" evidence="1">
    <location>
        <begin position="18"/>
        <end position="28"/>
    </location>
</feature>
<dbReference type="EMBL" id="JBCEZU010000190">
    <property type="protein sequence ID" value="KAK9523529.1"/>
    <property type="molecule type" value="Genomic_DNA"/>
</dbReference>
<evidence type="ECO:0000313" key="2">
    <source>
        <dbReference type="EMBL" id="KAK9523529.1"/>
    </source>
</evidence>
<evidence type="ECO:0000313" key="3">
    <source>
        <dbReference type="Proteomes" id="UP001488805"/>
    </source>
</evidence>
<evidence type="ECO:0000256" key="1">
    <source>
        <dbReference type="SAM" id="MobiDB-lite"/>
    </source>
</evidence>
<feature type="compositionally biased region" description="Basic and acidic residues" evidence="1">
    <location>
        <begin position="7"/>
        <end position="17"/>
    </location>
</feature>
<keyword evidence="3" id="KW-1185">Reference proteome</keyword>
<protein>
    <submittedName>
        <fullName evidence="2">Uncharacterized protein</fullName>
    </submittedName>
</protein>
<reference evidence="2 3" key="1">
    <citation type="journal article" date="2024" name="Genome Biol. Evol.">
        <title>Chromosome-level genome assembly of the viviparous eelpout Zoarces viviparus.</title>
        <authorList>
            <person name="Fuhrmann N."/>
            <person name="Brasseur M.V."/>
            <person name="Bakowski C.E."/>
            <person name="Podsiadlowski L."/>
            <person name="Prost S."/>
            <person name="Krehenwinkel H."/>
            <person name="Mayer C."/>
        </authorList>
    </citation>
    <scope>NUCLEOTIDE SEQUENCE [LARGE SCALE GENOMIC DNA]</scope>
    <source>
        <strain evidence="2">NO-MEL_2022_Ind0_liver</strain>
    </source>
</reference>
<accession>A0AAW1ELK1</accession>
<organism evidence="2 3">
    <name type="scientific">Zoarces viviparus</name>
    <name type="common">Viviparous eelpout</name>
    <name type="synonym">Blennius viviparus</name>
    <dbReference type="NCBI Taxonomy" id="48416"/>
    <lineage>
        <taxon>Eukaryota</taxon>
        <taxon>Metazoa</taxon>
        <taxon>Chordata</taxon>
        <taxon>Craniata</taxon>
        <taxon>Vertebrata</taxon>
        <taxon>Euteleostomi</taxon>
        <taxon>Actinopterygii</taxon>
        <taxon>Neopterygii</taxon>
        <taxon>Teleostei</taxon>
        <taxon>Neoteleostei</taxon>
        <taxon>Acanthomorphata</taxon>
        <taxon>Eupercaria</taxon>
        <taxon>Perciformes</taxon>
        <taxon>Cottioidei</taxon>
        <taxon>Zoarcales</taxon>
        <taxon>Zoarcidae</taxon>
        <taxon>Zoarcinae</taxon>
        <taxon>Zoarces</taxon>
    </lineage>
</organism>
<gene>
    <name evidence="2" type="ORF">VZT92_018289</name>
</gene>
<sequence length="126" mass="14412">MSATHPTRLETRTKESNARASQRVNKTPWRNESEGRRTPAKVGSRPPRGRAHHRPVSPAPSGRWSVSARDRTRKMVNYAWAGRSQRKLWWRPVAVLTCKSVVRPGYRGERLIEPSSSWFPPKFPSG</sequence>
<name>A0AAW1ELK1_ZOAVI</name>
<dbReference type="Proteomes" id="UP001488805">
    <property type="component" value="Unassembled WGS sequence"/>
</dbReference>